<evidence type="ECO:0000256" key="6">
    <source>
        <dbReference type="ARBA" id="ARBA00023002"/>
    </source>
</evidence>
<evidence type="ECO:0000256" key="5">
    <source>
        <dbReference type="ARBA" id="ARBA00022764"/>
    </source>
</evidence>
<evidence type="ECO:0000256" key="9">
    <source>
        <dbReference type="PIRSR" id="PIRSR000294-2"/>
    </source>
</evidence>
<comment type="caution">
    <text evidence="11">The sequence shown here is derived from an EMBL/GenBank/DDBJ whole genome shotgun (WGS) entry which is preliminary data.</text>
</comment>
<feature type="binding site" description="axial binding residue" evidence="9">
    <location>
        <position position="80"/>
    </location>
    <ligand>
        <name>heme c</name>
        <dbReference type="ChEBI" id="CHEBI:61717"/>
        <label>1</label>
    </ligand>
    <ligandPart>
        <name>Fe</name>
        <dbReference type="ChEBI" id="CHEBI:18248"/>
    </ligandPart>
</feature>
<dbReference type="InterPro" id="IPR051395">
    <property type="entry name" value="Cytochrome_c_Peroxidase/MauG"/>
</dbReference>
<keyword evidence="5" id="KW-0574">Periplasm</keyword>
<dbReference type="GO" id="GO:0004130">
    <property type="term" value="F:cytochrome-c peroxidase activity"/>
    <property type="evidence" value="ECO:0007669"/>
    <property type="project" value="TreeGrafter"/>
</dbReference>
<keyword evidence="7 9" id="KW-0408">Iron</keyword>
<keyword evidence="2 8" id="KW-0349">Heme</keyword>
<dbReference type="InterPro" id="IPR009056">
    <property type="entry name" value="Cyt_c-like_dom"/>
</dbReference>
<evidence type="ECO:0000256" key="1">
    <source>
        <dbReference type="ARBA" id="ARBA00004418"/>
    </source>
</evidence>
<dbReference type="Proteomes" id="UP000565262">
    <property type="component" value="Unassembled WGS sequence"/>
</dbReference>
<dbReference type="GO" id="GO:0046872">
    <property type="term" value="F:metal ion binding"/>
    <property type="evidence" value="ECO:0007669"/>
    <property type="project" value="UniProtKB-KW"/>
</dbReference>
<evidence type="ECO:0000256" key="2">
    <source>
        <dbReference type="ARBA" id="ARBA00022617"/>
    </source>
</evidence>
<dbReference type="SUPFAM" id="SSF46626">
    <property type="entry name" value="Cytochrome c"/>
    <property type="match status" value="2"/>
</dbReference>
<name>A0A839IQM6_9GAMM</name>
<sequence length="383" mass="42253">MAGTLSACLVLTACGGSSDWQHEEFTASQSDFDFAIPDTIPEPFVPEDNPMSEAKVRLGRHLFYDNRLSGNQTQSCASCHEQALGFADGVALPTGSTGEQLARNSQGLLNVAYNSTFTWSNHSLTTLSDQHMVPLFAEFPVELGINDLNREEILLRLSNDPDYQSMFAQAWPDSADAINFSNISQALASFIRSMVSFNSDFDRYERGDTSALTASQQRGRALFFDEKTECFHCHGGFNFSQSTLHSGTVFFEAPFFNNGLYNLDGNGSYPEGNQGLYELTGKEEDKGKFRPVSLRNIEVTAPYMHDGSISTLAEVIEFYAAGGRAPTTVNGVPTGDGRKNPNKSGFVGGFTLTEQEKQDLLNFLKSLTDHRFNSDERFSNPYE</sequence>
<feature type="binding site" description="covalent" evidence="8">
    <location>
        <position position="76"/>
    </location>
    <ligand>
        <name>heme c</name>
        <dbReference type="ChEBI" id="CHEBI:61717"/>
        <label>1</label>
    </ligand>
</feature>
<evidence type="ECO:0000313" key="11">
    <source>
        <dbReference type="EMBL" id="MBB1486799.1"/>
    </source>
</evidence>
<evidence type="ECO:0000256" key="7">
    <source>
        <dbReference type="ARBA" id="ARBA00023004"/>
    </source>
</evidence>
<feature type="binding site" description="covalent" evidence="8">
    <location>
        <position position="233"/>
    </location>
    <ligand>
        <name>heme c</name>
        <dbReference type="ChEBI" id="CHEBI:61717"/>
        <label>2</label>
    </ligand>
</feature>
<gene>
    <name evidence="11" type="ORF">H4O21_09275</name>
</gene>
<organism evidence="11 12">
    <name type="scientific">Oceanospirillum sediminis</name>
    <dbReference type="NCBI Taxonomy" id="2760088"/>
    <lineage>
        <taxon>Bacteria</taxon>
        <taxon>Pseudomonadati</taxon>
        <taxon>Pseudomonadota</taxon>
        <taxon>Gammaproteobacteria</taxon>
        <taxon>Oceanospirillales</taxon>
        <taxon>Oceanospirillaceae</taxon>
        <taxon>Oceanospirillum</taxon>
    </lineage>
</organism>
<dbReference type="GO" id="GO:0020037">
    <property type="term" value="F:heme binding"/>
    <property type="evidence" value="ECO:0007669"/>
    <property type="project" value="InterPro"/>
</dbReference>
<dbReference type="InterPro" id="IPR023929">
    <property type="entry name" value="MbnH-like"/>
</dbReference>
<evidence type="ECO:0000256" key="3">
    <source>
        <dbReference type="ARBA" id="ARBA00022723"/>
    </source>
</evidence>
<accession>A0A839IQM6</accession>
<comment type="cofactor">
    <cofactor evidence="8">
        <name>heme</name>
        <dbReference type="ChEBI" id="CHEBI:30413"/>
    </cofactor>
    <text evidence="8">Binds 2 heme groups.</text>
</comment>
<feature type="domain" description="Cytochrome c" evidence="10">
    <location>
        <begin position="214"/>
        <end position="368"/>
    </location>
</feature>
<evidence type="ECO:0000259" key="10">
    <source>
        <dbReference type="PROSITE" id="PS51007"/>
    </source>
</evidence>
<dbReference type="Pfam" id="PF03150">
    <property type="entry name" value="CCP_MauG"/>
    <property type="match status" value="1"/>
</dbReference>
<dbReference type="AlphaFoldDB" id="A0A839IQM6"/>
<dbReference type="EMBL" id="JACJFM010000009">
    <property type="protein sequence ID" value="MBB1486799.1"/>
    <property type="molecule type" value="Genomic_DNA"/>
</dbReference>
<keyword evidence="3 9" id="KW-0479">Metal-binding</keyword>
<keyword evidence="12" id="KW-1185">Reference proteome</keyword>
<evidence type="ECO:0000256" key="8">
    <source>
        <dbReference type="PIRSR" id="PIRSR000294-1"/>
    </source>
</evidence>
<comment type="PTM">
    <text evidence="8">Binds 2 heme groups per subunit.</text>
</comment>
<feature type="binding site" description="covalent" evidence="8">
    <location>
        <position position="230"/>
    </location>
    <ligand>
        <name>heme c</name>
        <dbReference type="ChEBI" id="CHEBI:61717"/>
        <label>2</label>
    </ligand>
</feature>
<dbReference type="PROSITE" id="PS51007">
    <property type="entry name" value="CYTC"/>
    <property type="match status" value="2"/>
</dbReference>
<protein>
    <submittedName>
        <fullName evidence="11">Di-heme enzyme</fullName>
    </submittedName>
</protein>
<keyword evidence="6" id="KW-0560">Oxidoreductase</keyword>
<dbReference type="GO" id="GO:0042597">
    <property type="term" value="C:periplasmic space"/>
    <property type="evidence" value="ECO:0007669"/>
    <property type="project" value="UniProtKB-SubCell"/>
</dbReference>
<dbReference type="NCBIfam" id="TIGR04039">
    <property type="entry name" value="MXAN_0977_Heme2"/>
    <property type="match status" value="1"/>
</dbReference>
<dbReference type="PIRSF" id="PIRSF000294">
    <property type="entry name" value="Cytochrome-c_peroxidase"/>
    <property type="match status" value="1"/>
</dbReference>
<dbReference type="InterPro" id="IPR026259">
    <property type="entry name" value="MauG/Cytc_peroxidase"/>
</dbReference>
<dbReference type="Gene3D" id="1.10.760.10">
    <property type="entry name" value="Cytochrome c-like domain"/>
    <property type="match status" value="2"/>
</dbReference>
<feature type="domain" description="Cytochrome c" evidence="10">
    <location>
        <begin position="54"/>
        <end position="217"/>
    </location>
</feature>
<comment type="subcellular location">
    <subcellularLocation>
        <location evidence="1">Periplasm</location>
    </subcellularLocation>
</comment>
<evidence type="ECO:0000313" key="12">
    <source>
        <dbReference type="Proteomes" id="UP000565262"/>
    </source>
</evidence>
<feature type="binding site" description="covalent" evidence="8">
    <location>
        <position position="79"/>
    </location>
    <ligand>
        <name>heme c</name>
        <dbReference type="ChEBI" id="CHEBI:61717"/>
        <label>1</label>
    </ligand>
</feature>
<keyword evidence="4" id="KW-0732">Signal</keyword>
<dbReference type="InterPro" id="IPR036909">
    <property type="entry name" value="Cyt_c-like_dom_sf"/>
</dbReference>
<evidence type="ECO:0000256" key="4">
    <source>
        <dbReference type="ARBA" id="ARBA00022729"/>
    </source>
</evidence>
<dbReference type="PANTHER" id="PTHR30600:SF14">
    <property type="entry name" value="CYTOCHROME C PEROXIDASE"/>
    <property type="match status" value="1"/>
</dbReference>
<proteinExistence type="predicted"/>
<dbReference type="PANTHER" id="PTHR30600">
    <property type="entry name" value="CYTOCHROME C PEROXIDASE-RELATED"/>
    <property type="match status" value="1"/>
</dbReference>
<dbReference type="InterPro" id="IPR004852">
    <property type="entry name" value="Di-haem_cyt_c_peroxidsae"/>
</dbReference>
<dbReference type="GO" id="GO:0009055">
    <property type="term" value="F:electron transfer activity"/>
    <property type="evidence" value="ECO:0007669"/>
    <property type="project" value="InterPro"/>
</dbReference>
<feature type="binding site" description="axial binding residue" evidence="9">
    <location>
        <position position="234"/>
    </location>
    <ligand>
        <name>heme c</name>
        <dbReference type="ChEBI" id="CHEBI:61717"/>
        <label>2</label>
    </ligand>
    <ligandPart>
        <name>Fe</name>
        <dbReference type="ChEBI" id="CHEBI:18248"/>
    </ligandPart>
</feature>
<reference evidence="11 12" key="1">
    <citation type="submission" date="2020-08" db="EMBL/GenBank/DDBJ databases">
        <title>Oceanospirillum sp. nov. isolated from marine sediment.</title>
        <authorList>
            <person name="Ji X."/>
        </authorList>
    </citation>
    <scope>NUCLEOTIDE SEQUENCE [LARGE SCALE GENOMIC DNA]</scope>
    <source>
        <strain evidence="11 12">D5</strain>
    </source>
</reference>